<organism evidence="1 2">
    <name type="scientific">Rheinheimera maricola</name>
    <dbReference type="NCBI Taxonomy" id="2793282"/>
    <lineage>
        <taxon>Bacteria</taxon>
        <taxon>Pseudomonadati</taxon>
        <taxon>Pseudomonadota</taxon>
        <taxon>Gammaproteobacteria</taxon>
        <taxon>Chromatiales</taxon>
        <taxon>Chromatiaceae</taxon>
        <taxon>Rheinheimera</taxon>
    </lineage>
</organism>
<dbReference type="Proteomes" id="UP000663814">
    <property type="component" value="Unassembled WGS sequence"/>
</dbReference>
<dbReference type="InterPro" id="IPR009883">
    <property type="entry name" value="YgfX"/>
</dbReference>
<accession>A0ABS7X5B1</accession>
<keyword evidence="2" id="KW-1185">Reference proteome</keyword>
<gene>
    <name evidence="1" type="ORF">I4W93_000225</name>
</gene>
<evidence type="ECO:0000313" key="2">
    <source>
        <dbReference type="Proteomes" id="UP000663814"/>
    </source>
</evidence>
<evidence type="ECO:0000313" key="1">
    <source>
        <dbReference type="EMBL" id="MBZ9610017.1"/>
    </source>
</evidence>
<comment type="caution">
    <text evidence="1">The sequence shown here is derived from an EMBL/GenBank/DDBJ whole genome shotgun (WGS) entry which is preliminary data.</text>
</comment>
<dbReference type="EMBL" id="JAERPS020000001">
    <property type="protein sequence ID" value="MBZ9610017.1"/>
    <property type="molecule type" value="Genomic_DNA"/>
</dbReference>
<proteinExistence type="predicted"/>
<name>A0ABS7X5B1_9GAMM</name>
<reference evidence="1 2" key="1">
    <citation type="submission" date="2021-08" db="EMBL/GenBank/DDBJ databases">
        <title>Rheinheimera aquimaris sp. nov., isolated from seawater of the East Sea in Korea.</title>
        <authorList>
            <person name="Kim K.H."/>
            <person name="Wenting R."/>
            <person name="Kim K.R."/>
            <person name="Jeon C.O."/>
        </authorList>
    </citation>
    <scope>NUCLEOTIDE SEQUENCE [LARGE SCALE GENOMIC DNA]</scope>
    <source>
        <strain evidence="1 2">MA-13</strain>
    </source>
</reference>
<evidence type="ECO:0008006" key="3">
    <source>
        <dbReference type="Google" id="ProtNLM"/>
    </source>
</evidence>
<protein>
    <recommendedName>
        <fullName evidence="3">Toxin CptA</fullName>
    </recommendedName>
</protein>
<sequence>MSAYNISLAPSKVYRRLLLLLAALPACLVATTSMSSMHALLAAVPLLLFYWRWYALYYQQQQHLMLTLSDTGELYWFGAALPSGQLQRVGLVSQYLLRLRWYSAPDQRCYDKWVWADQCTDDAFRTLARVLNQRNWPSERNENTTL</sequence>
<dbReference type="RefSeq" id="WP_205312533.1">
    <property type="nucleotide sequence ID" value="NZ_JAERPS020000001.1"/>
</dbReference>
<dbReference type="Pfam" id="PF07254">
    <property type="entry name" value="Cpta_toxin"/>
    <property type="match status" value="1"/>
</dbReference>